<proteinExistence type="predicted"/>
<protein>
    <submittedName>
        <fullName evidence="2">B-cell receptor CD22-like isoform X2</fullName>
    </submittedName>
</protein>
<evidence type="ECO:0000313" key="2">
    <source>
        <dbReference type="RefSeq" id="XP_073762553.1"/>
    </source>
</evidence>
<evidence type="ECO:0000313" key="1">
    <source>
        <dbReference type="Proteomes" id="UP000000437"/>
    </source>
</evidence>
<organism evidence="1 2">
    <name type="scientific">Danio rerio</name>
    <name type="common">Zebrafish</name>
    <name type="synonym">Brachydanio rerio</name>
    <dbReference type="NCBI Taxonomy" id="7955"/>
    <lineage>
        <taxon>Eukaryota</taxon>
        <taxon>Metazoa</taxon>
        <taxon>Chordata</taxon>
        <taxon>Craniata</taxon>
        <taxon>Vertebrata</taxon>
        <taxon>Euteleostomi</taxon>
        <taxon>Actinopterygii</taxon>
        <taxon>Neopterygii</taxon>
        <taxon>Teleostei</taxon>
        <taxon>Ostariophysi</taxon>
        <taxon>Cypriniformes</taxon>
        <taxon>Danionidae</taxon>
        <taxon>Danioninae</taxon>
        <taxon>Danio</taxon>
    </lineage>
</organism>
<gene>
    <name evidence="2" type="primary">LOC100149932</name>
</gene>
<dbReference type="RefSeq" id="XP_073762553.1">
    <property type="nucleotide sequence ID" value="XM_073906452.1"/>
</dbReference>
<accession>A0AC58FYC6</accession>
<sequence>MLMWLRMAPALHLIFLLIIHRVSGADWVVNYKSLHICALKNSSVIISCTYKYPNGHQIMKVYWTKNPVKDVEPPDLSEDPEYSQRLQYLGDKKQNCTIRLSHVTKKVEHEYCFRFTTDKDGKWLGSPGVILSVTDLQLESPERVTEGDSVRLTCKSSCKLTDTPTFIWYRNSHTLTNIGDELNISSVRREDAGRYRCAVHGHTLTSPDVYLNVTYPPKSVSVSISGSAVIMSGDSVALSCSSDSNPPAEINWFKGETSVRSGRIFSISKISSDDSGEYKCRARNDHGVKYSDPVTLDVQYAPKNISVSISGSAVIMSGDSVTLSCSSDSNPPADFSWFKGETSVRSGRIFSISNISSDDSGEYKCRARNEHGEKNSDPVTLDVQYPPKSISVSVTDSGQLFSDSVSLMCISDSNSPALNFSWFKENQSSAVGSGQSFSAVQSGRFYCEAHNPHGAQRSDAVTVTVHQHAERNIIIITATSGGLFIFIIILCLIKKQRSGESEGLSVTQNDLYSAPGSAGDALYASVNPKRGRAAECRDAEEIQYSTVRYHRDTQMKREEEEEQRQCDDTPVQQPDQDHRRSNAERVEDSVIYSSVR</sequence>
<name>A0AC58FYC6_DANRE</name>
<keyword evidence="1" id="KW-1185">Reference proteome</keyword>
<reference evidence="2" key="1">
    <citation type="submission" date="2025-08" db="UniProtKB">
        <authorList>
            <consortium name="RefSeq"/>
        </authorList>
    </citation>
    <scope>IDENTIFICATION</scope>
    <source>
        <strain evidence="2">Tuebingen</strain>
        <tissue evidence="2">Fibroblasts and whole tissue</tissue>
    </source>
</reference>
<dbReference type="Proteomes" id="UP000000437">
    <property type="component" value="Chromosome 1"/>
</dbReference>